<dbReference type="InterPro" id="IPR007138">
    <property type="entry name" value="ABM_dom"/>
</dbReference>
<dbReference type="PANTHER" id="PTHR33336:SF15">
    <property type="entry name" value="ABM DOMAIN-CONTAINING PROTEIN"/>
    <property type="match status" value="1"/>
</dbReference>
<dbReference type="GO" id="GO:0004497">
    <property type="term" value="F:monooxygenase activity"/>
    <property type="evidence" value="ECO:0007669"/>
    <property type="project" value="UniProtKB-KW"/>
</dbReference>
<evidence type="ECO:0000313" key="3">
    <source>
        <dbReference type="Proteomes" id="UP001058461"/>
    </source>
</evidence>
<feature type="domain" description="ABM" evidence="1">
    <location>
        <begin position="4"/>
        <end position="102"/>
    </location>
</feature>
<dbReference type="PANTHER" id="PTHR33336">
    <property type="entry name" value="QUINOL MONOOXYGENASE YGIN-RELATED"/>
    <property type="match status" value="1"/>
</dbReference>
<accession>A0ABY5HLU3</accession>
<dbReference type="Pfam" id="PF03992">
    <property type="entry name" value="ABM"/>
    <property type="match status" value="1"/>
</dbReference>
<dbReference type="SUPFAM" id="SSF54909">
    <property type="entry name" value="Dimeric alpha+beta barrel"/>
    <property type="match status" value="1"/>
</dbReference>
<organism evidence="2 3">
    <name type="scientific">Marinobacterium rhizophilum</name>
    <dbReference type="NCBI Taxonomy" id="420402"/>
    <lineage>
        <taxon>Bacteria</taxon>
        <taxon>Pseudomonadati</taxon>
        <taxon>Pseudomonadota</taxon>
        <taxon>Gammaproteobacteria</taxon>
        <taxon>Oceanospirillales</taxon>
        <taxon>Oceanospirillaceae</taxon>
        <taxon>Marinobacterium</taxon>
    </lineage>
</organism>
<reference evidence="2" key="1">
    <citation type="submission" date="2021-04" db="EMBL/GenBank/DDBJ databases">
        <title>Oceanospirillales bacteria with DddD are important DMSP degraders in coastal seawater.</title>
        <authorList>
            <person name="Liu J."/>
        </authorList>
    </citation>
    <scope>NUCLEOTIDE SEQUENCE</scope>
    <source>
        <strain evidence="2">D13-1</strain>
    </source>
</reference>
<name>A0ABY5HLU3_9GAMM</name>
<keyword evidence="2" id="KW-0503">Monooxygenase</keyword>
<dbReference type="InterPro" id="IPR011008">
    <property type="entry name" value="Dimeric_a/b-barrel"/>
</dbReference>
<dbReference type="Proteomes" id="UP001058461">
    <property type="component" value="Chromosome"/>
</dbReference>
<dbReference type="RefSeq" id="WP_255855269.1">
    <property type="nucleotide sequence ID" value="NZ_CP073347.1"/>
</dbReference>
<dbReference type="Gene3D" id="3.30.70.100">
    <property type="match status" value="1"/>
</dbReference>
<gene>
    <name evidence="2" type="ORF">KDW95_05435</name>
</gene>
<keyword evidence="3" id="KW-1185">Reference proteome</keyword>
<keyword evidence="2" id="KW-0560">Oxidoreductase</keyword>
<sequence length="103" mass="11206">MSEFSMIVTLSVVPEAKDAVRAALQKLVPLTQEEAGCLQYDCHEVDPDGFPGVANTGGDFVMLEAWRDAAAHQSHGVSAHFQEFITAFSKDELQLSVQLLKNA</sequence>
<evidence type="ECO:0000259" key="1">
    <source>
        <dbReference type="PROSITE" id="PS51725"/>
    </source>
</evidence>
<dbReference type="PROSITE" id="PS51725">
    <property type="entry name" value="ABM"/>
    <property type="match status" value="1"/>
</dbReference>
<dbReference type="InterPro" id="IPR050744">
    <property type="entry name" value="AI-2_Isomerase_LsrG"/>
</dbReference>
<dbReference type="EMBL" id="CP073347">
    <property type="protein sequence ID" value="UTW13104.1"/>
    <property type="molecule type" value="Genomic_DNA"/>
</dbReference>
<protein>
    <submittedName>
        <fullName evidence="2">Antibiotic biosynthesis monooxygenase</fullName>
    </submittedName>
</protein>
<evidence type="ECO:0000313" key="2">
    <source>
        <dbReference type="EMBL" id="UTW13104.1"/>
    </source>
</evidence>
<proteinExistence type="predicted"/>